<evidence type="ECO:0000256" key="2">
    <source>
        <dbReference type="PIRSR" id="PIRSR601310-3"/>
    </source>
</evidence>
<evidence type="ECO:0000313" key="5">
    <source>
        <dbReference type="EMBL" id="KKS97600.1"/>
    </source>
</evidence>
<accession>A0A0G1DIF6</accession>
<dbReference type="EMBL" id="LCFP01000007">
    <property type="protein sequence ID" value="KKS97600.1"/>
    <property type="molecule type" value="Genomic_DNA"/>
</dbReference>
<dbReference type="AlphaFoldDB" id="A0A0G1DIF6"/>
<feature type="active site" description="Tele-AMP-histidine intermediate" evidence="1">
    <location>
        <position position="100"/>
    </location>
</feature>
<feature type="domain" description="HIT" evidence="4">
    <location>
        <begin position="5"/>
        <end position="113"/>
    </location>
</feature>
<dbReference type="GO" id="GO:0003824">
    <property type="term" value="F:catalytic activity"/>
    <property type="evidence" value="ECO:0007669"/>
    <property type="project" value="InterPro"/>
</dbReference>
<dbReference type="Pfam" id="PF01230">
    <property type="entry name" value="HIT"/>
    <property type="match status" value="1"/>
</dbReference>
<dbReference type="CDD" id="cd01276">
    <property type="entry name" value="PKCI_related"/>
    <property type="match status" value="1"/>
</dbReference>
<dbReference type="InterPro" id="IPR036265">
    <property type="entry name" value="HIT-like_sf"/>
</dbReference>
<comment type="caution">
    <text evidence="5">The sequence shown here is derived from an EMBL/GenBank/DDBJ whole genome shotgun (WGS) entry which is preliminary data.</text>
</comment>
<evidence type="ECO:0000256" key="1">
    <source>
        <dbReference type="PIRSR" id="PIRSR601310-1"/>
    </source>
</evidence>
<evidence type="ECO:0000313" key="6">
    <source>
        <dbReference type="Proteomes" id="UP000034894"/>
    </source>
</evidence>
<dbReference type="Proteomes" id="UP000034894">
    <property type="component" value="Unassembled WGS sequence"/>
</dbReference>
<dbReference type="STRING" id="1618443.UV73_C0007G0043"/>
<protein>
    <submittedName>
        <fullName evidence="5">Purine nucleoside phosphoramidase, Hit-like protein involved in cell-cycle regulation</fullName>
    </submittedName>
</protein>
<dbReference type="PRINTS" id="PR00332">
    <property type="entry name" value="HISTRIAD"/>
</dbReference>
<evidence type="ECO:0000259" key="4">
    <source>
        <dbReference type="PROSITE" id="PS51084"/>
    </source>
</evidence>
<proteinExistence type="predicted"/>
<organism evidence="5 6">
    <name type="scientific">Candidatus Gottesmanbacteria bacterium GW2011_GWA2_43_14</name>
    <dbReference type="NCBI Taxonomy" id="1618443"/>
    <lineage>
        <taxon>Bacteria</taxon>
        <taxon>Candidatus Gottesmaniibacteriota</taxon>
    </lineage>
</organism>
<sequence>MNGCVFCKIVKKEIPAKEVYRDGEIVAFRDINPKAPVHILVIPVKHLEDLSKAGPKDRELLGKLLYSVKEIAAGAGLEKSGYKLISNNGIGSGQLVFHLHFHILGGWQKKPEWQV</sequence>
<dbReference type="SUPFAM" id="SSF54197">
    <property type="entry name" value="HIT-like"/>
    <property type="match status" value="1"/>
</dbReference>
<name>A0A0G1DIF6_9BACT</name>
<reference evidence="5 6" key="1">
    <citation type="journal article" date="2015" name="Nature">
        <title>rRNA introns, odd ribosomes, and small enigmatic genomes across a large radiation of phyla.</title>
        <authorList>
            <person name="Brown C.T."/>
            <person name="Hug L.A."/>
            <person name="Thomas B.C."/>
            <person name="Sharon I."/>
            <person name="Castelle C.J."/>
            <person name="Singh A."/>
            <person name="Wilkins M.J."/>
            <person name="Williams K.H."/>
            <person name="Banfield J.F."/>
        </authorList>
    </citation>
    <scope>NUCLEOTIDE SEQUENCE [LARGE SCALE GENOMIC DNA]</scope>
</reference>
<dbReference type="InterPro" id="IPR001310">
    <property type="entry name" value="Histidine_triad_HIT"/>
</dbReference>
<feature type="short sequence motif" description="Histidine triad motif" evidence="2 3">
    <location>
        <begin position="98"/>
        <end position="102"/>
    </location>
</feature>
<dbReference type="Gene3D" id="3.30.428.10">
    <property type="entry name" value="HIT-like"/>
    <property type="match status" value="1"/>
</dbReference>
<evidence type="ECO:0000256" key="3">
    <source>
        <dbReference type="PROSITE-ProRule" id="PRU00464"/>
    </source>
</evidence>
<dbReference type="InterPro" id="IPR011146">
    <property type="entry name" value="HIT-like"/>
</dbReference>
<gene>
    <name evidence="5" type="primary">hinT</name>
    <name evidence="5" type="ORF">UV73_C0007G0043</name>
</gene>
<dbReference type="InterPro" id="IPR019808">
    <property type="entry name" value="Histidine_triad_CS"/>
</dbReference>
<dbReference type="PANTHER" id="PTHR23089">
    <property type="entry name" value="HISTIDINE TRIAD HIT PROTEIN"/>
    <property type="match status" value="1"/>
</dbReference>
<dbReference type="PROSITE" id="PS51084">
    <property type="entry name" value="HIT_2"/>
    <property type="match status" value="1"/>
</dbReference>
<dbReference type="PROSITE" id="PS00892">
    <property type="entry name" value="HIT_1"/>
    <property type="match status" value="1"/>
</dbReference>